<gene>
    <name evidence="1" type="ORF">EZS28_037694</name>
</gene>
<name>A0A5J4U8P3_9EUKA</name>
<evidence type="ECO:0000313" key="2">
    <source>
        <dbReference type="Proteomes" id="UP000324800"/>
    </source>
</evidence>
<evidence type="ECO:0000313" key="1">
    <source>
        <dbReference type="EMBL" id="KAA6366779.1"/>
    </source>
</evidence>
<reference evidence="1 2" key="1">
    <citation type="submission" date="2019-03" db="EMBL/GenBank/DDBJ databases">
        <title>Single cell metagenomics reveals metabolic interactions within the superorganism composed of flagellate Streblomastix strix and complex community of Bacteroidetes bacteria on its surface.</title>
        <authorList>
            <person name="Treitli S.C."/>
            <person name="Kolisko M."/>
            <person name="Husnik F."/>
            <person name="Keeling P."/>
            <person name="Hampl V."/>
        </authorList>
    </citation>
    <scope>NUCLEOTIDE SEQUENCE [LARGE SCALE GENOMIC DNA]</scope>
    <source>
        <strain evidence="1">ST1C</strain>
    </source>
</reference>
<proteinExistence type="predicted"/>
<dbReference type="EMBL" id="SNRW01019013">
    <property type="protein sequence ID" value="KAA6366779.1"/>
    <property type="molecule type" value="Genomic_DNA"/>
</dbReference>
<comment type="caution">
    <text evidence="1">The sequence shown here is derived from an EMBL/GenBank/DDBJ whole genome shotgun (WGS) entry which is preliminary data.</text>
</comment>
<dbReference type="Proteomes" id="UP000324800">
    <property type="component" value="Unassembled WGS sequence"/>
</dbReference>
<accession>A0A5J4U8P3</accession>
<sequence>MSFAASDYLKRLASAQHLDYINSYSQLQEVLQTQTIIPQSFSISKQQFFDQPVTQLTNDGAHYTRAPLAARGTATCSCVQTCQISWQITIPKNTLAIQINQVRTFVNAGVEQARQLSNYNTREDGDWKPAQTNTMVSGASATTQQPYGTDEHVKFWLGFSTACGPFNQIAICKDSQKLWDTSIYAREQAIIASNSLTDQCTANSVTVSPLESIVQGKRHCGVFIDIPVFNIDYKAKTVTDPVTATPFYYLIPYDIVFSGVMDLNQLNPIFNSFPVMTRNYASLYIQLWKQDFLQDLKVVWLNKYNPLANTHLAYTMIPPEKPDIICLRNIAKTDYDKYTVRLVNMQGKALGETMPSATISQIKEARITELYINNICFSMENEEVIIDMIRNQRIINFPTQVLRTQSSNYPASNIGDGGGFIQTIMSFANIKSMFVTFAMPQYPTWFFPVLFKNIDLIIDQRHVIPAAYPALTQDVCGQIFDCFVDQDVVSAPSDLYHSLVFENQSIDDKNYPYGYEGGLGVEPENVFYNTTLYRGSKAIKTYYPNKFMLAWKLATDDSFMRGYNSSKIGARTNIQVQIGLTPVENICGDDIIRPPDVDQNDFKYFISTRCYPNIKNVKLTPLTHYLCEGIVRIMFDDNPDPQVLNLEVIGEIGGSAIRSG</sequence>
<protein>
    <recommendedName>
        <fullName evidence="3">Major capsid protein</fullName>
    </recommendedName>
</protein>
<dbReference type="AlphaFoldDB" id="A0A5J4U8P3"/>
<evidence type="ECO:0008006" key="3">
    <source>
        <dbReference type="Google" id="ProtNLM"/>
    </source>
</evidence>
<organism evidence="1 2">
    <name type="scientific">Streblomastix strix</name>
    <dbReference type="NCBI Taxonomy" id="222440"/>
    <lineage>
        <taxon>Eukaryota</taxon>
        <taxon>Metamonada</taxon>
        <taxon>Preaxostyla</taxon>
        <taxon>Oxymonadida</taxon>
        <taxon>Streblomastigidae</taxon>
        <taxon>Streblomastix</taxon>
    </lineage>
</organism>